<evidence type="ECO:0000313" key="1">
    <source>
        <dbReference type="EMBL" id="AOC55219.1"/>
    </source>
</evidence>
<name>A0A1B2RW47_9VIRU</name>
<gene>
    <name evidence="1" type="ORF">LCDVSa135R</name>
</gene>
<dbReference type="EMBL" id="KX643370">
    <property type="protein sequence ID" value="AOC55219.1"/>
    <property type="molecule type" value="Genomic_DNA"/>
</dbReference>
<accession>A0A1B2RW47</accession>
<protein>
    <submittedName>
        <fullName evidence="1">Uncharacterized protein</fullName>
    </submittedName>
</protein>
<sequence>MKQIYVSRRVVNKLICVDAVKSIRPRCNVVEDALRQKNIYPLTSKVVYE</sequence>
<dbReference type="KEGG" id="vg:30902711"/>
<dbReference type="Proteomes" id="UP000149121">
    <property type="component" value="Segment"/>
</dbReference>
<reference evidence="1 2" key="1">
    <citation type="journal article" date="2016" name="J. Virol.">
        <title>Concurrence of Iridovirus, Polyomavirus, and a Unique Member of a New Group of Fish Papillomaviruses in Lymphocystis Disease-Affected Gilthead Sea Bream.</title>
        <authorList>
            <person name="Lopez-Bueno A."/>
            <person name="Mavian C."/>
            <person name="Labella A.M."/>
            <person name="Castro D."/>
            <person name="Borrego J.J."/>
            <person name="Alcami A."/>
            <person name="Alejo A."/>
        </authorList>
    </citation>
    <scope>NUCLEOTIDE SEQUENCE [LARGE SCALE GENOMIC DNA]</scope>
    <source>
        <strain evidence="1">SA9</strain>
    </source>
</reference>
<evidence type="ECO:0000313" key="2">
    <source>
        <dbReference type="Proteomes" id="UP000149121"/>
    </source>
</evidence>
<keyword evidence="2" id="KW-1185">Reference proteome</keyword>
<organism evidence="1 2">
    <name type="scientific">Lymphocystis disease virus 3</name>
    <dbReference type="NCBI Taxonomy" id="2560566"/>
    <lineage>
        <taxon>Viruses</taxon>
        <taxon>Varidnaviria</taxon>
        <taxon>Bamfordvirae</taxon>
        <taxon>Nucleocytoviricota</taxon>
        <taxon>Megaviricetes</taxon>
        <taxon>Pimascovirales</taxon>
        <taxon>Pimascovirales incertae sedis</taxon>
        <taxon>Iridoviridae</taxon>
        <taxon>Alphairidovirinae</taxon>
        <taxon>Lymphocystivirus</taxon>
        <taxon>Lymphocystivirus sparus1</taxon>
    </lineage>
</organism>
<proteinExistence type="predicted"/>